<reference evidence="3" key="1">
    <citation type="submission" date="2022-12" db="EMBL/GenBank/DDBJ databases">
        <title>Paraconexibacter alkalitolerans sp. nov. and Baekduia alba sp. nov., isolated from soil and emended description of the genera Paraconexibacter (Chun et al., 2020) and Baekduia (An et al., 2020).</title>
        <authorList>
            <person name="Vieira S."/>
            <person name="Huber K.J."/>
            <person name="Geppert A."/>
            <person name="Wolf J."/>
            <person name="Neumann-Schaal M."/>
            <person name="Muesken M."/>
            <person name="Overmann J."/>
        </authorList>
    </citation>
    <scope>NUCLEOTIDE SEQUENCE</scope>
    <source>
        <strain evidence="3">AEG42_29</strain>
    </source>
</reference>
<evidence type="ECO:0000256" key="1">
    <source>
        <dbReference type="SAM" id="SignalP"/>
    </source>
</evidence>
<organism evidence="3">
    <name type="scientific">Paraconexibacter sp. AEG42_29</name>
    <dbReference type="NCBI Taxonomy" id="2997339"/>
    <lineage>
        <taxon>Bacteria</taxon>
        <taxon>Bacillati</taxon>
        <taxon>Actinomycetota</taxon>
        <taxon>Thermoleophilia</taxon>
        <taxon>Solirubrobacterales</taxon>
        <taxon>Paraconexibacteraceae</taxon>
        <taxon>Paraconexibacter</taxon>
    </lineage>
</organism>
<evidence type="ECO:0000259" key="2">
    <source>
        <dbReference type="Pfam" id="PF12245"/>
    </source>
</evidence>
<dbReference type="InterPro" id="IPR022038">
    <property type="entry name" value="Ig-like_bact"/>
</dbReference>
<keyword evidence="1" id="KW-0732">Signal</keyword>
<accession>A0AAU7AQN8</accession>
<dbReference type="Gene3D" id="2.60.40.10">
    <property type="entry name" value="Immunoglobulins"/>
    <property type="match status" value="1"/>
</dbReference>
<sequence>MATAAAPIAAMMMCASSWAGTYDVPACDAAAGANGSWTTSETIYTTAYVQCPSNGDPLRGLVARNAVQPGLSSGNLAAALQFTAPAGTSIVGIRATGDFYAADSTWGAALGTGSQVLRGCGVGSLPGCARAISDEWVDVPRANALLIAVNCPGTNCSLEGSDAAHNYLRARARLTSAVVRIEDNGAPAVASARGELWTDGWKRGTASVSFDASDASGIRQTALLVDGETVASRGHACDATLPAPCAQGGDSLAFSTNSLKDGSHSAVIQAVDSAGNPSTLTRTVLVDNTPPGSPQELKNEGGDGWHPANAFSVTWTNPKVDGAPVGGAVWQICPVGNAGACVDGEMAGDRITALRDLKVRGAGDFELRLRLRDAAGNISDANSPAVARLRLDDEAPAVVFLPRDPADPATVRMRATDAVSGIASGAVEIKPLGSETWTSVPAQLADGQLVASLPDETLADGAYDLRGRAVDQAGNERSTTTLEGGEPMTVTLPVRAKTRLTGGLARAVRRKGKRVTVLASSVRAGFSRRVRLRGRLVDASGQPMAGTGVQVLERTALPGRPWRQLRTLTTGKGGTWSFRAAAKRPSRTVRFRYPGTPTVRPSQIDVALKVAARATIRPSSRIVRLGSSVRFSGVLLGGHIPASGKVLQLQAKVNGRWQVFANPRTNSRGRWSRLYRFIGRYRSATFQFRVRVPRDPAYPFAAGVSPATRVLVRGP</sequence>
<dbReference type="InterPro" id="IPR013783">
    <property type="entry name" value="Ig-like_fold"/>
</dbReference>
<feature type="chain" id="PRO_5043548828" description="Ig-like domain-containing protein" evidence="1">
    <location>
        <begin position="20"/>
        <end position="715"/>
    </location>
</feature>
<dbReference type="Pfam" id="PF12245">
    <property type="entry name" value="Big_3_2"/>
    <property type="match status" value="1"/>
</dbReference>
<evidence type="ECO:0000313" key="3">
    <source>
        <dbReference type="EMBL" id="XAY03957.1"/>
    </source>
</evidence>
<dbReference type="GO" id="GO:0005975">
    <property type="term" value="P:carbohydrate metabolic process"/>
    <property type="evidence" value="ECO:0007669"/>
    <property type="project" value="UniProtKB-ARBA"/>
</dbReference>
<proteinExistence type="predicted"/>
<dbReference type="EMBL" id="CP114014">
    <property type="protein sequence ID" value="XAY03957.1"/>
    <property type="molecule type" value="Genomic_DNA"/>
</dbReference>
<dbReference type="KEGG" id="parq:DSM112329_00783"/>
<gene>
    <name evidence="3" type="ORF">DSM112329_00783</name>
</gene>
<name>A0AAU7AQN8_9ACTN</name>
<feature type="domain" description="Ig-like" evidence="2">
    <location>
        <begin position="411"/>
        <end position="480"/>
    </location>
</feature>
<dbReference type="RefSeq" id="WP_354700504.1">
    <property type="nucleotide sequence ID" value="NZ_CP114014.1"/>
</dbReference>
<dbReference type="AlphaFoldDB" id="A0AAU7AQN8"/>
<feature type="signal peptide" evidence="1">
    <location>
        <begin position="1"/>
        <end position="19"/>
    </location>
</feature>
<protein>
    <recommendedName>
        <fullName evidence="2">Ig-like domain-containing protein</fullName>
    </recommendedName>
</protein>